<reference evidence="2 3" key="1">
    <citation type="journal article" date="2010" name="Cell">
        <title>The genome of Naegleria gruberi illuminates early eukaryotic versatility.</title>
        <authorList>
            <person name="Fritz-Laylin L.K."/>
            <person name="Prochnik S.E."/>
            <person name="Ginger M.L."/>
            <person name="Dacks J.B."/>
            <person name="Carpenter M.L."/>
            <person name="Field M.C."/>
            <person name="Kuo A."/>
            <person name="Paredez A."/>
            <person name="Chapman J."/>
            <person name="Pham J."/>
            <person name="Shu S."/>
            <person name="Neupane R."/>
            <person name="Cipriano M."/>
            <person name="Mancuso J."/>
            <person name="Tu H."/>
            <person name="Salamov A."/>
            <person name="Lindquist E."/>
            <person name="Shapiro H."/>
            <person name="Lucas S."/>
            <person name="Grigoriev I.V."/>
            <person name="Cande W.Z."/>
            <person name="Fulton C."/>
            <person name="Rokhsar D.S."/>
            <person name="Dawson S.C."/>
        </authorList>
    </citation>
    <scope>NUCLEOTIDE SEQUENCE [LARGE SCALE GENOMIC DNA]</scope>
    <source>
        <strain evidence="2 3">NEG-M</strain>
    </source>
</reference>
<evidence type="ECO:0000313" key="3">
    <source>
        <dbReference type="Proteomes" id="UP000006671"/>
    </source>
</evidence>
<dbReference type="KEGG" id="ngr:NAEGRDRAFT_73327"/>
<keyword evidence="3" id="KW-1185">Reference proteome</keyword>
<dbReference type="OMA" id="RRTICGK"/>
<evidence type="ECO:0000259" key="1">
    <source>
        <dbReference type="Pfam" id="PF10021"/>
    </source>
</evidence>
<dbReference type="VEuPathDB" id="AmoebaDB:NAEGRDRAFT_73327"/>
<evidence type="ECO:0000313" key="2">
    <source>
        <dbReference type="EMBL" id="EFC38873.1"/>
    </source>
</evidence>
<dbReference type="EMBL" id="GG738904">
    <property type="protein sequence ID" value="EFC38873.1"/>
    <property type="molecule type" value="Genomic_DNA"/>
</dbReference>
<sequence>MPTLNIEGTNDCSFSLINLLPFTRLPGSVLAENKEIFAEQTYYLKKKEINLSDHIRTIKEGTVLLGHDDEHKAEEEVAQFIELQSSSLPSDEEKKTCFKVLDADCLQVAFELFEKTGRTPMVLNLASRRTICGKYWVPYLGTQEEFIERKSVIYRYSIDPDLNEIVGKELEKRALNTDEDPHHILEFGVTYTPQLPIIRNFKETGDYSLVDPCIFINVAAAGAIDLRIKYFRKTDHSKYYDKHGVLNEELFIKHTKLKIRMVLYCALKMEERDLVLGAFGCGAYLNDTKTVSSCFEQVLNEPAFKNRFDNVYFAILGKGNCQPFEETFC</sequence>
<dbReference type="PANTHER" id="PTHR35596">
    <property type="entry name" value="DUF2263 DOMAIN-CONTAINING PROTEIN"/>
    <property type="match status" value="1"/>
</dbReference>
<dbReference type="STRING" id="5762.D2VWB9"/>
<dbReference type="InterPro" id="IPR019261">
    <property type="entry name" value="PARG_cat_microbial"/>
</dbReference>
<accession>D2VWB9</accession>
<dbReference type="PIRSF" id="PIRSF014899">
    <property type="entry name" value="UCP014899"/>
    <property type="match status" value="1"/>
</dbReference>
<organism evidence="3">
    <name type="scientific">Naegleria gruberi</name>
    <name type="common">Amoeba</name>
    <dbReference type="NCBI Taxonomy" id="5762"/>
    <lineage>
        <taxon>Eukaryota</taxon>
        <taxon>Discoba</taxon>
        <taxon>Heterolobosea</taxon>
        <taxon>Tetramitia</taxon>
        <taxon>Eutetramitia</taxon>
        <taxon>Vahlkampfiidae</taxon>
        <taxon>Naegleria</taxon>
    </lineage>
</organism>
<feature type="domain" description="Microbial-type PARG catalytic" evidence="1">
    <location>
        <begin position="33"/>
        <end position="199"/>
    </location>
</feature>
<gene>
    <name evidence="2" type="ORF">NAEGRDRAFT_73327</name>
</gene>
<dbReference type="Proteomes" id="UP000006671">
    <property type="component" value="Unassembled WGS sequence"/>
</dbReference>
<dbReference type="InterPro" id="IPR012664">
    <property type="entry name" value="CHP02452"/>
</dbReference>
<protein>
    <submittedName>
        <fullName evidence="2">Predicted protein</fullName>
    </submittedName>
</protein>
<dbReference type="Pfam" id="PF10021">
    <property type="entry name" value="PARG_cat_microb"/>
    <property type="match status" value="1"/>
</dbReference>
<dbReference type="InParanoid" id="D2VWB9"/>
<dbReference type="NCBIfam" id="TIGR02452">
    <property type="entry name" value="TIGR02452 family protein"/>
    <property type="match status" value="1"/>
</dbReference>
<dbReference type="RefSeq" id="XP_002671617.1">
    <property type="nucleotide sequence ID" value="XM_002671571.1"/>
</dbReference>
<dbReference type="GeneID" id="8858867"/>
<dbReference type="InterPro" id="IPR043472">
    <property type="entry name" value="Macro_dom-like"/>
</dbReference>
<dbReference type="OrthoDB" id="9985428at2759"/>
<dbReference type="Gene3D" id="3.40.220.10">
    <property type="entry name" value="Leucine Aminopeptidase, subunit E, domain 1"/>
    <property type="match status" value="1"/>
</dbReference>
<dbReference type="PANTHER" id="PTHR35596:SF1">
    <property type="entry name" value="MICROBIAL-TYPE PARG CATALYTIC DOMAIN-CONTAINING PROTEIN"/>
    <property type="match status" value="1"/>
</dbReference>
<dbReference type="AlphaFoldDB" id="D2VWB9"/>
<proteinExistence type="predicted"/>
<name>D2VWB9_NAEGR</name>